<dbReference type="InterPro" id="IPR045340">
    <property type="entry name" value="DUF6533"/>
</dbReference>
<protein>
    <recommendedName>
        <fullName evidence="2">DUF6533 domain-containing protein</fullName>
    </recommendedName>
</protein>
<evidence type="ECO:0000313" key="3">
    <source>
        <dbReference type="EMBL" id="KAK0447462.1"/>
    </source>
</evidence>
<keyword evidence="4" id="KW-1185">Reference proteome</keyword>
<comment type="caution">
    <text evidence="3">The sequence shown here is derived from an EMBL/GenBank/DDBJ whole genome shotgun (WGS) entry which is preliminary data.</text>
</comment>
<gene>
    <name evidence="3" type="ORF">EV420DRAFT_876850</name>
</gene>
<proteinExistence type="predicted"/>
<feature type="transmembrane region" description="Helical" evidence="1">
    <location>
        <begin position="132"/>
        <end position="155"/>
    </location>
</feature>
<reference evidence="3" key="1">
    <citation type="submission" date="2023-06" db="EMBL/GenBank/DDBJ databases">
        <authorList>
            <consortium name="Lawrence Berkeley National Laboratory"/>
            <person name="Ahrendt S."/>
            <person name="Sahu N."/>
            <person name="Indic B."/>
            <person name="Wong-Bajracharya J."/>
            <person name="Merenyi Z."/>
            <person name="Ke H.-M."/>
            <person name="Monk M."/>
            <person name="Kocsube S."/>
            <person name="Drula E."/>
            <person name="Lipzen A."/>
            <person name="Balint B."/>
            <person name="Henrissat B."/>
            <person name="Andreopoulos B."/>
            <person name="Martin F.M."/>
            <person name="Harder C.B."/>
            <person name="Rigling D."/>
            <person name="Ford K.L."/>
            <person name="Foster G.D."/>
            <person name="Pangilinan J."/>
            <person name="Papanicolaou A."/>
            <person name="Barry K."/>
            <person name="LaButti K."/>
            <person name="Viragh M."/>
            <person name="Koriabine M."/>
            <person name="Yan M."/>
            <person name="Riley R."/>
            <person name="Champramary S."/>
            <person name="Plett K.L."/>
            <person name="Tsai I.J."/>
            <person name="Slot J."/>
            <person name="Sipos G."/>
            <person name="Plett J."/>
            <person name="Nagy L.G."/>
            <person name="Grigoriev I.V."/>
        </authorList>
    </citation>
    <scope>NUCLEOTIDE SEQUENCE</scope>
    <source>
        <strain evidence="3">CCBAS 213</strain>
    </source>
</reference>
<feature type="transmembrane region" description="Helical" evidence="1">
    <location>
        <begin position="65"/>
        <end position="87"/>
    </location>
</feature>
<evidence type="ECO:0000256" key="1">
    <source>
        <dbReference type="SAM" id="Phobius"/>
    </source>
</evidence>
<evidence type="ECO:0000259" key="2">
    <source>
        <dbReference type="Pfam" id="PF20151"/>
    </source>
</evidence>
<dbReference type="AlphaFoldDB" id="A0AA39JS36"/>
<dbReference type="RefSeq" id="XP_060326183.1">
    <property type="nucleotide sequence ID" value="XM_060483841.1"/>
</dbReference>
<dbReference type="EMBL" id="JAUEPS010000044">
    <property type="protein sequence ID" value="KAK0447462.1"/>
    <property type="molecule type" value="Genomic_DNA"/>
</dbReference>
<feature type="transmembrane region" description="Helical" evidence="1">
    <location>
        <begin position="211"/>
        <end position="240"/>
    </location>
</feature>
<dbReference type="Proteomes" id="UP001175211">
    <property type="component" value="Unassembled WGS sequence"/>
</dbReference>
<keyword evidence="1" id="KW-1133">Transmembrane helix</keyword>
<feature type="transmembrane region" description="Helical" evidence="1">
    <location>
        <begin position="175"/>
        <end position="199"/>
    </location>
</feature>
<keyword evidence="1" id="KW-0812">Transmembrane</keyword>
<evidence type="ECO:0000313" key="4">
    <source>
        <dbReference type="Proteomes" id="UP001175211"/>
    </source>
</evidence>
<accession>A0AA39JS36</accession>
<name>A0AA39JS36_ARMTA</name>
<feature type="transmembrane region" description="Helical" evidence="1">
    <location>
        <begin position="99"/>
        <end position="120"/>
    </location>
</feature>
<keyword evidence="1" id="KW-0472">Membrane</keyword>
<dbReference type="Pfam" id="PF20151">
    <property type="entry name" value="DUF6533"/>
    <property type="match status" value="1"/>
</dbReference>
<sequence>MLLPVSRASSHFTHFLLLLPSLQAFSLYFASYSYTACATLLLYDMLLLLPTEINYVWLSRPLRPCLLLFALNRYTPLIDTAIAINWLLHKSTPAQCRRFYITASPFVLGGIFTSQVILMIRTYAIWDRRRAIFWCFIGTGVVCFIPAVVCMAIELKTVHFVVPSSNQPGCLNESSANLMAAVYILMLVTDTIIALITLFKGVEHLRRSTHPFLMVFYASGMLFYICIFTISLANILLPIWVPKSTAFLGCFQRIFHSILCNRVMLLILKQCRRRPTEEFCMDSIELPDTAR</sequence>
<dbReference type="GeneID" id="85367389"/>
<feature type="domain" description="DUF6533" evidence="2">
    <location>
        <begin position="32"/>
        <end position="78"/>
    </location>
</feature>
<organism evidence="3 4">
    <name type="scientific">Armillaria tabescens</name>
    <name type="common">Ringless honey mushroom</name>
    <name type="synonym">Agaricus tabescens</name>
    <dbReference type="NCBI Taxonomy" id="1929756"/>
    <lineage>
        <taxon>Eukaryota</taxon>
        <taxon>Fungi</taxon>
        <taxon>Dikarya</taxon>
        <taxon>Basidiomycota</taxon>
        <taxon>Agaricomycotina</taxon>
        <taxon>Agaricomycetes</taxon>
        <taxon>Agaricomycetidae</taxon>
        <taxon>Agaricales</taxon>
        <taxon>Marasmiineae</taxon>
        <taxon>Physalacriaceae</taxon>
        <taxon>Desarmillaria</taxon>
    </lineage>
</organism>